<dbReference type="InterPro" id="IPR013945">
    <property type="entry name" value="Pkr1"/>
</dbReference>
<evidence type="ECO:0008006" key="5">
    <source>
        <dbReference type="Google" id="ProtNLM"/>
    </source>
</evidence>
<evidence type="ECO:0000313" key="3">
    <source>
        <dbReference type="EMBL" id="TKA24193.1"/>
    </source>
</evidence>
<protein>
    <recommendedName>
        <fullName evidence="5">Pkr1-domain-containing protein</fullName>
    </recommendedName>
</protein>
<dbReference type="PANTHER" id="PTHR28251:SF1">
    <property type="entry name" value="V-TYPE ATPASE ASSEMBLY FACTOR PKR1"/>
    <property type="match status" value="1"/>
</dbReference>
<dbReference type="Proteomes" id="UP000308549">
    <property type="component" value="Unassembled WGS sequence"/>
</dbReference>
<evidence type="ECO:0000256" key="2">
    <source>
        <dbReference type="SAM" id="Phobius"/>
    </source>
</evidence>
<dbReference type="PANTHER" id="PTHR28251">
    <property type="entry name" value="V-TYPE ATPASE ASSEMBLY FACTOR PKR1"/>
    <property type="match status" value="1"/>
</dbReference>
<dbReference type="GO" id="GO:0005789">
    <property type="term" value="C:endoplasmic reticulum membrane"/>
    <property type="evidence" value="ECO:0007669"/>
    <property type="project" value="TreeGrafter"/>
</dbReference>
<reference evidence="3 4" key="1">
    <citation type="submission" date="2017-03" db="EMBL/GenBank/DDBJ databases">
        <title>Genomes of endolithic fungi from Antarctica.</title>
        <authorList>
            <person name="Coleine C."/>
            <person name="Masonjones S."/>
            <person name="Stajich J.E."/>
        </authorList>
    </citation>
    <scope>NUCLEOTIDE SEQUENCE [LARGE SCALE GENOMIC DNA]</scope>
    <source>
        <strain evidence="3 4">CCFEE 6315</strain>
    </source>
</reference>
<organism evidence="3 4">
    <name type="scientific">Salinomyces thailandicus</name>
    <dbReference type="NCBI Taxonomy" id="706561"/>
    <lineage>
        <taxon>Eukaryota</taxon>
        <taxon>Fungi</taxon>
        <taxon>Dikarya</taxon>
        <taxon>Ascomycota</taxon>
        <taxon>Pezizomycotina</taxon>
        <taxon>Dothideomycetes</taxon>
        <taxon>Dothideomycetidae</taxon>
        <taxon>Mycosphaerellales</taxon>
        <taxon>Teratosphaeriaceae</taxon>
        <taxon>Salinomyces</taxon>
    </lineage>
</organism>
<feature type="compositionally biased region" description="Gly residues" evidence="1">
    <location>
        <begin position="151"/>
        <end position="160"/>
    </location>
</feature>
<dbReference type="GO" id="GO:0070072">
    <property type="term" value="P:vacuolar proton-transporting V-type ATPase complex assembly"/>
    <property type="evidence" value="ECO:0007669"/>
    <property type="project" value="InterPro"/>
</dbReference>
<evidence type="ECO:0000313" key="4">
    <source>
        <dbReference type="Proteomes" id="UP000308549"/>
    </source>
</evidence>
<feature type="region of interest" description="Disordered" evidence="1">
    <location>
        <begin position="84"/>
        <end position="201"/>
    </location>
</feature>
<keyword evidence="4" id="KW-1185">Reference proteome</keyword>
<keyword evidence="2" id="KW-0472">Membrane</keyword>
<dbReference type="Pfam" id="PF08636">
    <property type="entry name" value="Pkr1"/>
    <property type="match status" value="1"/>
</dbReference>
<keyword evidence="2" id="KW-1133">Transmembrane helix</keyword>
<accession>A0A4U0TQ23</accession>
<evidence type="ECO:0000256" key="1">
    <source>
        <dbReference type="SAM" id="MobiDB-lite"/>
    </source>
</evidence>
<keyword evidence="2" id="KW-0812">Transmembrane</keyword>
<sequence length="201" mass="21604">MAAFMENLWSAVFTPGPTPALVVATNVTFAALQMLLGALFIATYSIHFVILSVLCAGLWWSINWFAAELRSAQLKEEEAERLRKQKKGVPKAQQDWKQTGEVGDSGADDEGGETETEDPRLRESASSVSYEATEEDERIRGEIMNAIKVSGSGGKAGGAASGLQADAGADGSRQRKVEVDDRSGDASSSTDSEWEKVEGDR</sequence>
<feature type="transmembrane region" description="Helical" evidence="2">
    <location>
        <begin position="48"/>
        <end position="66"/>
    </location>
</feature>
<proteinExistence type="predicted"/>
<dbReference type="EMBL" id="NAJL01000046">
    <property type="protein sequence ID" value="TKA24193.1"/>
    <property type="molecule type" value="Genomic_DNA"/>
</dbReference>
<dbReference type="OrthoDB" id="9626941at2759"/>
<name>A0A4U0TQ23_9PEZI</name>
<feature type="transmembrane region" description="Helical" evidence="2">
    <location>
        <begin position="20"/>
        <end position="41"/>
    </location>
</feature>
<comment type="caution">
    <text evidence="3">The sequence shown here is derived from an EMBL/GenBank/DDBJ whole genome shotgun (WGS) entry which is preliminary data.</text>
</comment>
<gene>
    <name evidence="3" type="ORF">B0A50_05957</name>
</gene>
<dbReference type="AlphaFoldDB" id="A0A4U0TQ23"/>
<feature type="compositionally biased region" description="Acidic residues" evidence="1">
    <location>
        <begin position="106"/>
        <end position="116"/>
    </location>
</feature>
<feature type="compositionally biased region" description="Basic and acidic residues" evidence="1">
    <location>
        <begin position="172"/>
        <end position="184"/>
    </location>
</feature>